<dbReference type="InterPro" id="IPR011010">
    <property type="entry name" value="DNA_brk_join_enz"/>
</dbReference>
<evidence type="ECO:0000259" key="3">
    <source>
        <dbReference type="PROSITE" id="PS51898"/>
    </source>
</evidence>
<feature type="compositionally biased region" description="Basic and acidic residues" evidence="2">
    <location>
        <begin position="372"/>
        <end position="385"/>
    </location>
</feature>
<keyword evidence="5" id="KW-1185">Reference proteome</keyword>
<evidence type="ECO:0000313" key="5">
    <source>
        <dbReference type="Proteomes" id="UP000324974"/>
    </source>
</evidence>
<dbReference type="GO" id="GO:0015074">
    <property type="term" value="P:DNA integration"/>
    <property type="evidence" value="ECO:0007669"/>
    <property type="project" value="InterPro"/>
</dbReference>
<proteinExistence type="predicted"/>
<dbReference type="Gene3D" id="1.10.443.10">
    <property type="entry name" value="Intergrase catalytic core"/>
    <property type="match status" value="1"/>
</dbReference>
<dbReference type="OrthoDB" id="254233at2"/>
<dbReference type="AlphaFoldDB" id="A0A5C1AFA0"/>
<dbReference type="PROSITE" id="PS51898">
    <property type="entry name" value="TYR_RECOMBINASE"/>
    <property type="match status" value="1"/>
</dbReference>
<dbReference type="GO" id="GO:0003677">
    <property type="term" value="F:DNA binding"/>
    <property type="evidence" value="ECO:0007669"/>
    <property type="project" value="InterPro"/>
</dbReference>
<keyword evidence="1" id="KW-0233">DNA recombination</keyword>
<evidence type="ECO:0000256" key="2">
    <source>
        <dbReference type="SAM" id="MobiDB-lite"/>
    </source>
</evidence>
<evidence type="ECO:0000256" key="1">
    <source>
        <dbReference type="ARBA" id="ARBA00023172"/>
    </source>
</evidence>
<sequence length="401" mass="44352">MRIPAYCLHRPTGQAYVVLPGTKRRTVYLGPWGSPESRLRYAEVIASLDGTPPAPVPSLSRPPAIPAPPSLPQSISLADAYALWIAHARVYYRRRDGTPTSEAENIERSWGPLLTLFPNVLLASLTKKDFVAAREEMIRRGWCRKLIKNRWERIIRGLKWLASESIAPEAPVSAASLPHLIPYRTAAPETAPIRPVALADVRATQAHLNPVLRSMVELQLLTGMRPGEVRELKKSDLIWDGAGCGRGLPIGLSLSQHKTLHHGKARPIPLGASAAAVVAARLADAPADCDWVFTLWRLPRPTPYCRRLYGRSIHIACDRAGVPRWHPNQIRHLVATEVRRRLSLDDARALLGHDDPATTRIYVDEDAPAARRAAEAMEELLKPKEPPQPPKPEPPPEGATE</sequence>
<dbReference type="InterPro" id="IPR013762">
    <property type="entry name" value="Integrase-like_cat_sf"/>
</dbReference>
<dbReference type="Pfam" id="PF00589">
    <property type="entry name" value="Phage_integrase"/>
    <property type="match status" value="1"/>
</dbReference>
<feature type="compositionally biased region" description="Pro residues" evidence="2">
    <location>
        <begin position="386"/>
        <end position="401"/>
    </location>
</feature>
<feature type="domain" description="Tyr recombinase" evidence="3">
    <location>
        <begin position="191"/>
        <end position="378"/>
    </location>
</feature>
<dbReference type="GO" id="GO:0006310">
    <property type="term" value="P:DNA recombination"/>
    <property type="evidence" value="ECO:0007669"/>
    <property type="project" value="UniProtKB-KW"/>
</dbReference>
<accession>A0A5C1AFA0</accession>
<reference evidence="5" key="1">
    <citation type="submission" date="2019-08" db="EMBL/GenBank/DDBJ databases">
        <title>Limnoglobus roseus gen. nov., sp. nov., a novel freshwater planctomycete with a giant genome from the family Gemmataceae.</title>
        <authorList>
            <person name="Kulichevskaya I.S."/>
            <person name="Naumoff D.G."/>
            <person name="Miroshnikov K."/>
            <person name="Ivanova A."/>
            <person name="Philippov D.A."/>
            <person name="Hakobyan A."/>
            <person name="Rijpstra I.C."/>
            <person name="Sinninghe Damste J.S."/>
            <person name="Liesack W."/>
            <person name="Dedysh S.N."/>
        </authorList>
    </citation>
    <scope>NUCLEOTIDE SEQUENCE [LARGE SCALE GENOMIC DNA]</scope>
    <source>
        <strain evidence="5">PX52</strain>
    </source>
</reference>
<dbReference type="Proteomes" id="UP000324974">
    <property type="component" value="Chromosome"/>
</dbReference>
<dbReference type="EMBL" id="CP042425">
    <property type="protein sequence ID" value="QEL16903.1"/>
    <property type="molecule type" value="Genomic_DNA"/>
</dbReference>
<dbReference type="RefSeq" id="WP_149111572.1">
    <property type="nucleotide sequence ID" value="NZ_CP042425.1"/>
</dbReference>
<protein>
    <submittedName>
        <fullName evidence="4">Site-specific integrase</fullName>
    </submittedName>
</protein>
<feature type="region of interest" description="Disordered" evidence="2">
    <location>
        <begin position="372"/>
        <end position="401"/>
    </location>
</feature>
<dbReference type="InterPro" id="IPR002104">
    <property type="entry name" value="Integrase_catalytic"/>
</dbReference>
<dbReference type="SUPFAM" id="SSF56349">
    <property type="entry name" value="DNA breaking-rejoining enzymes"/>
    <property type="match status" value="1"/>
</dbReference>
<name>A0A5C1AFA0_9BACT</name>
<dbReference type="KEGG" id="lrs:PX52LOC_03878"/>
<evidence type="ECO:0000313" key="4">
    <source>
        <dbReference type="EMBL" id="QEL16903.1"/>
    </source>
</evidence>
<organism evidence="4 5">
    <name type="scientific">Limnoglobus roseus</name>
    <dbReference type="NCBI Taxonomy" id="2598579"/>
    <lineage>
        <taxon>Bacteria</taxon>
        <taxon>Pseudomonadati</taxon>
        <taxon>Planctomycetota</taxon>
        <taxon>Planctomycetia</taxon>
        <taxon>Gemmatales</taxon>
        <taxon>Gemmataceae</taxon>
        <taxon>Limnoglobus</taxon>
    </lineage>
</organism>
<gene>
    <name evidence="4" type="ORF">PX52LOC_03878</name>
</gene>